<dbReference type="PANTHER" id="PTHR43130">
    <property type="entry name" value="ARAC-FAMILY TRANSCRIPTIONAL REGULATOR"/>
    <property type="match status" value="1"/>
</dbReference>
<gene>
    <name evidence="2" type="ORF">PAECIP111891_05439</name>
</gene>
<dbReference type="InterPro" id="IPR029062">
    <property type="entry name" value="Class_I_gatase-like"/>
</dbReference>
<dbReference type="Pfam" id="PF01965">
    <property type="entry name" value="DJ-1_PfpI"/>
    <property type="match status" value="1"/>
</dbReference>
<name>A0ABM9CUX5_9BACL</name>
<feature type="domain" description="DJ-1/PfpI" evidence="1">
    <location>
        <begin position="2"/>
        <end position="182"/>
    </location>
</feature>
<dbReference type="Proteomes" id="UP000838821">
    <property type="component" value="Unassembled WGS sequence"/>
</dbReference>
<evidence type="ECO:0000313" key="2">
    <source>
        <dbReference type="EMBL" id="CAH1223032.1"/>
    </source>
</evidence>
<protein>
    <recommendedName>
        <fullName evidence="1">DJ-1/PfpI domain-containing protein</fullName>
    </recommendedName>
</protein>
<comment type="caution">
    <text evidence="2">The sequence shown here is derived from an EMBL/GenBank/DDBJ whole genome shotgun (WGS) entry which is preliminary data.</text>
</comment>
<dbReference type="EMBL" id="CAKMMW010000022">
    <property type="protein sequence ID" value="CAH1223032.1"/>
    <property type="molecule type" value="Genomic_DNA"/>
</dbReference>
<dbReference type="Gene3D" id="3.40.50.880">
    <property type="match status" value="1"/>
</dbReference>
<proteinExistence type="predicted"/>
<organism evidence="2 3">
    <name type="scientific">Paenibacillus allorhizoplanae</name>
    <dbReference type="NCBI Taxonomy" id="2905648"/>
    <lineage>
        <taxon>Bacteria</taxon>
        <taxon>Bacillati</taxon>
        <taxon>Bacillota</taxon>
        <taxon>Bacilli</taxon>
        <taxon>Bacillales</taxon>
        <taxon>Paenibacillaceae</taxon>
        <taxon>Paenibacillus</taxon>
    </lineage>
</organism>
<dbReference type="InterPro" id="IPR052158">
    <property type="entry name" value="INH-QAR"/>
</dbReference>
<accession>A0ABM9CUX5</accession>
<dbReference type="SUPFAM" id="SSF52317">
    <property type="entry name" value="Class I glutamine amidotransferase-like"/>
    <property type="match status" value="1"/>
</dbReference>
<keyword evidence="3" id="KW-1185">Reference proteome</keyword>
<dbReference type="PANTHER" id="PTHR43130:SF2">
    <property type="entry name" value="DJ-1_PFPI DOMAIN-CONTAINING PROTEIN"/>
    <property type="match status" value="1"/>
</dbReference>
<dbReference type="InterPro" id="IPR002818">
    <property type="entry name" value="DJ-1/PfpI"/>
</dbReference>
<sequence length="338" mass="35765">MHVQVVLFDGYDLMDALAPYEVFAAAAMYAGGAMTVELVSAEGKRSVPSGMKGPAIEAQAALDPSRSGIILVPGGSGKPEGDSEDAVPSILRLAMESDLTSLMKRALENEHITVATVCGGSLVLAMGDLLEGRYAVTNHLGMSALGATGAIPIEARVVEDGHRLVSGGGVTSGLDVALYLVEREVGPQIASAVEKLFEYERRGTVWRAQGMVPINFAASSDASSEDLLIPFVAETTNGDSTIEGTWQTTIATPIGKMSVMLHISMKDGSIRGTATQGDEVDELLNPTWDGRQMTWMQKVKKPMRLNLKFEVTVQGDVMSGTAKAGMLPSSKVTGRRVH</sequence>
<evidence type="ECO:0000259" key="1">
    <source>
        <dbReference type="Pfam" id="PF01965"/>
    </source>
</evidence>
<reference evidence="2" key="1">
    <citation type="submission" date="2022-01" db="EMBL/GenBank/DDBJ databases">
        <authorList>
            <person name="Criscuolo A."/>
        </authorList>
    </citation>
    <scope>NUCLEOTIDE SEQUENCE</scope>
    <source>
        <strain evidence="2">CIP111891</strain>
    </source>
</reference>
<evidence type="ECO:0000313" key="3">
    <source>
        <dbReference type="Proteomes" id="UP000838821"/>
    </source>
</evidence>